<gene>
    <name evidence="3" type="ORF">NCTC10437_03117</name>
</gene>
<evidence type="ECO:0000313" key="4">
    <source>
        <dbReference type="Proteomes" id="UP000279306"/>
    </source>
</evidence>
<feature type="region of interest" description="Disordered" evidence="1">
    <location>
        <begin position="527"/>
        <end position="591"/>
    </location>
</feature>
<dbReference type="EMBL" id="LR134356">
    <property type="protein sequence ID" value="VEG55664.1"/>
    <property type="molecule type" value="Genomic_DNA"/>
</dbReference>
<dbReference type="OrthoDB" id="4775237at2"/>
<dbReference type="Proteomes" id="UP000279306">
    <property type="component" value="Chromosome"/>
</dbReference>
<accession>A0A3S4RYI6</accession>
<dbReference type="Pfam" id="PF02720">
    <property type="entry name" value="DUF222"/>
    <property type="match status" value="2"/>
</dbReference>
<feature type="region of interest" description="Disordered" evidence="1">
    <location>
        <begin position="292"/>
        <end position="321"/>
    </location>
</feature>
<dbReference type="CDD" id="cd00085">
    <property type="entry name" value="HNHc"/>
    <property type="match status" value="1"/>
</dbReference>
<dbReference type="RefSeq" id="WP_083442990.1">
    <property type="nucleotide sequence ID" value="NZ_CVQQ01000002.1"/>
</dbReference>
<evidence type="ECO:0000259" key="2">
    <source>
        <dbReference type="SMART" id="SM00507"/>
    </source>
</evidence>
<evidence type="ECO:0000313" key="3">
    <source>
        <dbReference type="EMBL" id="VEG55664.1"/>
    </source>
</evidence>
<feature type="compositionally biased region" description="Basic and acidic residues" evidence="1">
    <location>
        <begin position="535"/>
        <end position="580"/>
    </location>
</feature>
<dbReference type="AlphaFoldDB" id="A0A3S4RYI6"/>
<name>A0A3S4RYI6_MYCAU</name>
<reference evidence="3 4" key="1">
    <citation type="submission" date="2018-12" db="EMBL/GenBank/DDBJ databases">
        <authorList>
            <consortium name="Pathogen Informatics"/>
        </authorList>
    </citation>
    <scope>NUCLEOTIDE SEQUENCE [LARGE SCALE GENOMIC DNA]</scope>
    <source>
        <strain evidence="3 4">NCTC10437</strain>
    </source>
</reference>
<feature type="compositionally biased region" description="Polar residues" evidence="1">
    <location>
        <begin position="297"/>
        <end position="307"/>
    </location>
</feature>
<dbReference type="KEGG" id="mauu:NCTC10437_03117"/>
<protein>
    <submittedName>
        <fullName evidence="3">HNH nuclease</fullName>
    </submittedName>
</protein>
<dbReference type="STRING" id="1791.GCA_001049355_01255"/>
<keyword evidence="4" id="KW-1185">Reference proteome</keyword>
<dbReference type="InterPro" id="IPR003870">
    <property type="entry name" value="DUF222"/>
</dbReference>
<feature type="domain" description="HNH nuclease" evidence="2">
    <location>
        <begin position="407"/>
        <end position="458"/>
    </location>
</feature>
<proteinExistence type="predicted"/>
<organism evidence="3 4">
    <name type="scientific">Mycolicibacterium aurum</name>
    <name type="common">Mycobacterium aurum</name>
    <dbReference type="NCBI Taxonomy" id="1791"/>
    <lineage>
        <taxon>Bacteria</taxon>
        <taxon>Bacillati</taxon>
        <taxon>Actinomycetota</taxon>
        <taxon>Actinomycetes</taxon>
        <taxon>Mycobacteriales</taxon>
        <taxon>Mycobacteriaceae</taxon>
        <taxon>Mycolicibacterium</taxon>
    </lineage>
</organism>
<dbReference type="InterPro" id="IPR003615">
    <property type="entry name" value="HNH_nuc"/>
</dbReference>
<dbReference type="SMART" id="SM00507">
    <property type="entry name" value="HNHc"/>
    <property type="match status" value="1"/>
</dbReference>
<evidence type="ECO:0000256" key="1">
    <source>
        <dbReference type="SAM" id="MobiDB-lite"/>
    </source>
</evidence>
<sequence length="591" mass="63775">MFDDILTGVAAARTPGQGVRACARLENAACAARLGFMADMLEKAYAESGSAEREQWRFDNWSAVCARIGAAQEVTSGAASALLSDALVLRERLPRVGTVFAEGLISYRLVRMICSRTMLVTHAEALRGLDAELAEALRDWGAKSVDRAQHDVDAVVLKHDRYAVRRIESSCRSAYVDVKTNSANGVAYMTATISAPDGEAVDKRADALARTVCERDPRTMDQRRGAAMGAMAFGWDRLPCLCESEACSAATKPAGGGVVIHVIAHQDTVASASANDAHPADRGVGVDGVTHTECDRATTTPGASSPADTDCAATQPPNRDVATQRRALAGQNPPLLPKPWHSYSLAGLLAALAPDQGEFCAARPALILGGVVLPAAVAAQVAQHATIRTLVHPGKAPSERRYRPSKRLADFVRCRDQTCRFPGCHRPATNADIDHTIPYPYGPTAAANLACLCREHHLLKTFWAGWSNVQYPDGTIVWTDPDGHATTTYPGCRTVFPELCAPTLEVPAAAAVPQKHIAGLTMPRRTVTRVRARQQRIDDERRRNAEGPEVPRWKNTDRKWRSACAHERPQHTATEVRRSESSAGADEPPPF</sequence>